<dbReference type="Proteomes" id="UP000326939">
    <property type="component" value="Chromosome 17"/>
</dbReference>
<comment type="caution">
    <text evidence="1">The sequence shown here is derived from an EMBL/GenBank/DDBJ whole genome shotgun (WGS) entry which is preliminary data.</text>
</comment>
<organism evidence="1 2">
    <name type="scientific">Salix brachista</name>
    <dbReference type="NCBI Taxonomy" id="2182728"/>
    <lineage>
        <taxon>Eukaryota</taxon>
        <taxon>Viridiplantae</taxon>
        <taxon>Streptophyta</taxon>
        <taxon>Embryophyta</taxon>
        <taxon>Tracheophyta</taxon>
        <taxon>Spermatophyta</taxon>
        <taxon>Magnoliopsida</taxon>
        <taxon>eudicotyledons</taxon>
        <taxon>Gunneridae</taxon>
        <taxon>Pentapetalae</taxon>
        <taxon>rosids</taxon>
        <taxon>fabids</taxon>
        <taxon>Malpighiales</taxon>
        <taxon>Salicaceae</taxon>
        <taxon>Saliceae</taxon>
        <taxon>Salix</taxon>
    </lineage>
</organism>
<reference evidence="2" key="1">
    <citation type="journal article" date="2019" name="Gigascience">
        <title>De novo genome assembly of the endangered Acer yangbiense, a plant species with extremely small populations endemic to Yunnan Province, China.</title>
        <authorList>
            <person name="Yang J."/>
            <person name="Wariss H.M."/>
            <person name="Tao L."/>
            <person name="Zhang R."/>
            <person name="Yun Q."/>
            <person name="Hollingsworth P."/>
            <person name="Dao Z."/>
            <person name="Luo G."/>
            <person name="Guo H."/>
            <person name="Ma Y."/>
            <person name="Sun W."/>
        </authorList>
    </citation>
    <scope>NUCLEOTIDE SEQUENCE [LARGE SCALE GENOMIC DNA]</scope>
    <source>
        <strain evidence="2">cv. br00</strain>
    </source>
</reference>
<dbReference type="AlphaFoldDB" id="A0A5N5JLJ3"/>
<name>A0A5N5JLJ3_9ROSI</name>
<protein>
    <submittedName>
        <fullName evidence="1">Uncharacterized protein</fullName>
    </submittedName>
</protein>
<accession>A0A5N5JLJ3</accession>
<gene>
    <name evidence="1" type="ORF">DKX38_026555</name>
</gene>
<evidence type="ECO:0000313" key="2">
    <source>
        <dbReference type="Proteomes" id="UP000326939"/>
    </source>
</evidence>
<sequence>MLVWTRGCDGCEILNQKRIIFIIDSRMQGVKSLAMGNFDYGDPYRLHNYKRVLQGVSEVSIDYWPRRSPPTLSQPMVFVSCKNTVDSPLYVDTAHHGLNSSLMTHSNYVTHGGMNASDLMELCRIEKIFLLPKKNYTDKSFEEIHNDLAYGFELSWYNFYCEKCRGRCYLDSADRRQCIFST</sequence>
<proteinExistence type="predicted"/>
<evidence type="ECO:0000313" key="1">
    <source>
        <dbReference type="EMBL" id="KAB5515907.1"/>
    </source>
</evidence>
<dbReference type="EMBL" id="VDCV01000017">
    <property type="protein sequence ID" value="KAB5515907.1"/>
    <property type="molecule type" value="Genomic_DNA"/>
</dbReference>
<keyword evidence="2" id="KW-1185">Reference proteome</keyword>